<proteinExistence type="predicted"/>
<dbReference type="PANTHER" id="PTHR30164">
    <property type="entry name" value="MTFA PEPTIDASE"/>
    <property type="match status" value="1"/>
</dbReference>
<dbReference type="InterPro" id="IPR042252">
    <property type="entry name" value="MtfA_N"/>
</dbReference>
<evidence type="ECO:0000313" key="2">
    <source>
        <dbReference type="Proteomes" id="UP001379945"/>
    </source>
</evidence>
<evidence type="ECO:0000313" key="1">
    <source>
        <dbReference type="EMBL" id="MEK8046174.1"/>
    </source>
</evidence>
<reference evidence="1 2" key="1">
    <citation type="submission" date="2024-04" db="EMBL/GenBank/DDBJ databases">
        <title>Novel species of the genus Ideonella isolated from streams.</title>
        <authorList>
            <person name="Lu H."/>
        </authorList>
    </citation>
    <scope>NUCLEOTIDE SEQUENCE [LARGE SCALE GENOMIC DNA]</scope>
    <source>
        <strain evidence="1 2">LYT19W</strain>
    </source>
</reference>
<dbReference type="EMBL" id="JBBUTI010000004">
    <property type="protein sequence ID" value="MEK8046174.1"/>
    <property type="molecule type" value="Genomic_DNA"/>
</dbReference>
<comment type="caution">
    <text evidence="1">The sequence shown here is derived from an EMBL/GenBank/DDBJ whole genome shotgun (WGS) entry which is preliminary data.</text>
</comment>
<dbReference type="CDD" id="cd20169">
    <property type="entry name" value="Peptidase_M90_mtfA"/>
    <property type="match status" value="1"/>
</dbReference>
<gene>
    <name evidence="1" type="ORF">AACH00_07465</name>
</gene>
<dbReference type="InterPro" id="IPR024079">
    <property type="entry name" value="MetalloPept_cat_dom_sf"/>
</dbReference>
<protein>
    <submittedName>
        <fullName evidence="1">M90 family metallopeptidase</fullName>
    </submittedName>
</protein>
<dbReference type="Pfam" id="PF06167">
    <property type="entry name" value="Peptidase_M90"/>
    <property type="match status" value="1"/>
</dbReference>
<dbReference type="RefSeq" id="WP_341398449.1">
    <property type="nucleotide sequence ID" value="NZ_JBBUTI010000004.1"/>
</dbReference>
<dbReference type="Gene3D" id="3.40.390.10">
    <property type="entry name" value="Collagenase (Catalytic Domain)"/>
    <property type="match status" value="1"/>
</dbReference>
<organism evidence="1 2">
    <name type="scientific">Ideonella margarita</name>
    <dbReference type="NCBI Taxonomy" id="2984191"/>
    <lineage>
        <taxon>Bacteria</taxon>
        <taxon>Pseudomonadati</taxon>
        <taxon>Pseudomonadota</taxon>
        <taxon>Betaproteobacteria</taxon>
        <taxon>Burkholderiales</taxon>
        <taxon>Sphaerotilaceae</taxon>
        <taxon>Ideonella</taxon>
    </lineage>
</organism>
<dbReference type="InterPro" id="IPR010384">
    <property type="entry name" value="MtfA_fam"/>
</dbReference>
<keyword evidence="2" id="KW-1185">Reference proteome</keyword>
<sequence>MALIDWFVRWRERRQLARHAIPDELWALVTGAYPFLISDAADPAASALRRLVSLFLARKEFIGAQGLVVDDTMAVVIAAQACLPILHRPEGLAAYDGFIGIVVHPDEVVARREDIDDDGVVHEWDEHLTGEAMQGGPLMLAWSDVAQAGSLAEEAYNVVIHEFAHIIDMADGEADGVPPLPGTASRAAWLAVIEPAFDDFCRRVDNGESTVIDPYGAEAPEEFFAVACEAFFTAPQAMRAELPALYGLLSDYFRQDPASAGRG</sequence>
<name>A0ABU9C684_9BURK</name>
<dbReference type="Gene3D" id="1.10.472.150">
    <property type="entry name" value="Glucose-regulated metallo-peptidase M90, N-terminal domain"/>
    <property type="match status" value="1"/>
</dbReference>
<dbReference type="PANTHER" id="PTHR30164:SF2">
    <property type="entry name" value="PROTEIN MTFA"/>
    <property type="match status" value="1"/>
</dbReference>
<dbReference type="Proteomes" id="UP001379945">
    <property type="component" value="Unassembled WGS sequence"/>
</dbReference>
<accession>A0ABU9C684</accession>
<dbReference type="SUPFAM" id="SSF55486">
    <property type="entry name" value="Metalloproteases ('zincins'), catalytic domain"/>
    <property type="match status" value="1"/>
</dbReference>